<dbReference type="AlphaFoldDB" id="A0A1F7KAU5"/>
<accession>A0A1F7KAU5</accession>
<proteinExistence type="predicted"/>
<gene>
    <name evidence="1" type="ORF">A2209_04825</name>
</gene>
<dbReference type="Proteomes" id="UP000178450">
    <property type="component" value="Unassembled WGS sequence"/>
</dbReference>
<reference evidence="1 2" key="1">
    <citation type="journal article" date="2016" name="Nat. Commun.">
        <title>Thousands of microbial genomes shed light on interconnected biogeochemical processes in an aquifer system.</title>
        <authorList>
            <person name="Anantharaman K."/>
            <person name="Brown C.T."/>
            <person name="Hug L.A."/>
            <person name="Sharon I."/>
            <person name="Castelle C.J."/>
            <person name="Probst A.J."/>
            <person name="Thomas B.C."/>
            <person name="Singh A."/>
            <person name="Wilkins M.J."/>
            <person name="Karaoz U."/>
            <person name="Brodie E.L."/>
            <person name="Williams K.H."/>
            <person name="Hubbard S.S."/>
            <person name="Banfield J.F."/>
        </authorList>
    </citation>
    <scope>NUCLEOTIDE SEQUENCE [LARGE SCALE GENOMIC DNA]</scope>
</reference>
<organism evidence="1 2">
    <name type="scientific">Candidatus Roizmanbacteria bacterium RIFOXYA1_FULL_41_12</name>
    <dbReference type="NCBI Taxonomy" id="1802082"/>
    <lineage>
        <taxon>Bacteria</taxon>
        <taxon>Candidatus Roizmaniibacteriota</taxon>
    </lineage>
</organism>
<sequence length="63" mass="7141">MQRFVYFSLFLLIILAFFFGLNLGKRVQEIDTPVKTKIAITKIMVTRIVTPTVTVTIPVTKAP</sequence>
<protein>
    <submittedName>
        <fullName evidence="1">Uncharacterized protein</fullName>
    </submittedName>
</protein>
<dbReference type="EMBL" id="MGBG01000013">
    <property type="protein sequence ID" value="OGK64983.1"/>
    <property type="molecule type" value="Genomic_DNA"/>
</dbReference>
<comment type="caution">
    <text evidence="1">The sequence shown here is derived from an EMBL/GenBank/DDBJ whole genome shotgun (WGS) entry which is preliminary data.</text>
</comment>
<evidence type="ECO:0000313" key="1">
    <source>
        <dbReference type="EMBL" id="OGK64983.1"/>
    </source>
</evidence>
<evidence type="ECO:0000313" key="2">
    <source>
        <dbReference type="Proteomes" id="UP000178450"/>
    </source>
</evidence>
<name>A0A1F7KAU5_9BACT</name>